<feature type="chain" id="PRO_5046267519" evidence="1">
    <location>
        <begin position="27"/>
        <end position="220"/>
    </location>
</feature>
<proteinExistence type="predicted"/>
<protein>
    <submittedName>
        <fullName evidence="3">Outer membrane beta-barrel protein</fullName>
    </submittedName>
</protein>
<dbReference type="RefSeq" id="WP_202104562.1">
    <property type="nucleotide sequence ID" value="NZ_JAERTY010000011.1"/>
</dbReference>
<feature type="signal peptide" evidence="1">
    <location>
        <begin position="1"/>
        <end position="26"/>
    </location>
</feature>
<keyword evidence="4" id="KW-1185">Reference proteome</keyword>
<gene>
    <name evidence="3" type="ORF">JKG61_19070</name>
</gene>
<evidence type="ECO:0000313" key="4">
    <source>
        <dbReference type="Proteomes" id="UP000625283"/>
    </source>
</evidence>
<dbReference type="InterPro" id="IPR025665">
    <property type="entry name" value="Beta-barrel_OMP_2"/>
</dbReference>
<evidence type="ECO:0000256" key="1">
    <source>
        <dbReference type="SAM" id="SignalP"/>
    </source>
</evidence>
<evidence type="ECO:0000313" key="3">
    <source>
        <dbReference type="EMBL" id="MBL1410867.1"/>
    </source>
</evidence>
<dbReference type="Proteomes" id="UP000625283">
    <property type="component" value="Unassembled WGS sequence"/>
</dbReference>
<feature type="domain" description="Outer membrane protein beta-barrel" evidence="2">
    <location>
        <begin position="39"/>
        <end position="199"/>
    </location>
</feature>
<name>A0ABS1R822_9SPHI</name>
<comment type="caution">
    <text evidence="3">The sequence shown here is derived from an EMBL/GenBank/DDBJ whole genome shotgun (WGS) entry which is preliminary data.</text>
</comment>
<dbReference type="Pfam" id="PF13568">
    <property type="entry name" value="OMP_b-brl_2"/>
    <property type="match status" value="1"/>
</dbReference>
<accession>A0ABS1R822</accession>
<dbReference type="EMBL" id="JAERTY010000011">
    <property type="protein sequence ID" value="MBL1410867.1"/>
    <property type="molecule type" value="Genomic_DNA"/>
</dbReference>
<evidence type="ECO:0000259" key="2">
    <source>
        <dbReference type="Pfam" id="PF13568"/>
    </source>
</evidence>
<reference evidence="3 4" key="1">
    <citation type="submission" date="2021-01" db="EMBL/GenBank/DDBJ databases">
        <title>C459-1 draft genome sequence.</title>
        <authorList>
            <person name="Zhang X.-F."/>
        </authorList>
    </citation>
    <scope>NUCLEOTIDE SEQUENCE [LARGE SCALE GENOMIC DNA]</scope>
    <source>
        <strain evidence="4">C459-1</strain>
    </source>
</reference>
<sequence>MVNITKRLLPIFLLYIALFSAHRADAQSYYHGREKNMRLGLVVNPNIGWLRYDNNQEASSKLGFSYGLVADLGFARNYYFSTGLLINSINSSVEPAFSSIDKNDPAIPKYRDIALKYVEVPLTIKLKSTENEMGRFYGQFGFTAGLKVSAKQKLEKQEKDSMHGADLFRLGLQIGGGAEWKLGNDMAVLTGLTFNNGFTRAVKDGAPRTSFVALNLGLLF</sequence>
<organism evidence="3 4">
    <name type="scientific">Sphingobacterium faecale</name>
    <dbReference type="NCBI Taxonomy" id="2803775"/>
    <lineage>
        <taxon>Bacteria</taxon>
        <taxon>Pseudomonadati</taxon>
        <taxon>Bacteroidota</taxon>
        <taxon>Sphingobacteriia</taxon>
        <taxon>Sphingobacteriales</taxon>
        <taxon>Sphingobacteriaceae</taxon>
        <taxon>Sphingobacterium</taxon>
    </lineage>
</organism>
<keyword evidence="1" id="KW-0732">Signal</keyword>